<organism evidence="2">
    <name type="scientific">Eutreptiella gymnastica</name>
    <dbReference type="NCBI Taxonomy" id="73025"/>
    <lineage>
        <taxon>Eukaryota</taxon>
        <taxon>Discoba</taxon>
        <taxon>Euglenozoa</taxon>
        <taxon>Euglenida</taxon>
        <taxon>Spirocuta</taxon>
        <taxon>Euglenophyceae</taxon>
        <taxon>Eutreptiales</taxon>
        <taxon>Eutreptiaceae</taxon>
        <taxon>Eutreptiella</taxon>
    </lineage>
</organism>
<gene>
    <name evidence="2" type="ORF">EGYM00163_LOCUS51547</name>
</gene>
<accession>A0A7S4LNG2</accession>
<dbReference type="AlphaFoldDB" id="A0A7S4LNG2"/>
<evidence type="ECO:0000313" key="2">
    <source>
        <dbReference type="EMBL" id="CAE0840967.1"/>
    </source>
</evidence>
<protein>
    <recommendedName>
        <fullName evidence="3">O-fucosyltransferase family protein</fullName>
    </recommendedName>
</protein>
<feature type="region of interest" description="Disordered" evidence="1">
    <location>
        <begin position="54"/>
        <end position="77"/>
    </location>
</feature>
<dbReference type="GO" id="GO:0006487">
    <property type="term" value="P:protein N-linked glycosylation"/>
    <property type="evidence" value="ECO:0007669"/>
    <property type="project" value="TreeGrafter"/>
</dbReference>
<name>A0A7S4LNG2_9EUGL</name>
<evidence type="ECO:0000256" key="1">
    <source>
        <dbReference type="SAM" id="MobiDB-lite"/>
    </source>
</evidence>
<evidence type="ECO:0008006" key="3">
    <source>
        <dbReference type="Google" id="ProtNLM"/>
    </source>
</evidence>
<dbReference type="GO" id="GO:0046921">
    <property type="term" value="F:alpha-(1-&gt;6)-fucosyltransferase activity"/>
    <property type="evidence" value="ECO:0007669"/>
    <property type="project" value="TreeGrafter"/>
</dbReference>
<reference evidence="2" key="1">
    <citation type="submission" date="2021-01" db="EMBL/GenBank/DDBJ databases">
        <authorList>
            <person name="Corre E."/>
            <person name="Pelletier E."/>
            <person name="Niang G."/>
            <person name="Scheremetjew M."/>
            <person name="Finn R."/>
            <person name="Kale V."/>
            <person name="Holt S."/>
            <person name="Cochrane G."/>
            <person name="Meng A."/>
            <person name="Brown T."/>
            <person name="Cohen L."/>
        </authorList>
    </citation>
    <scope>NUCLEOTIDE SEQUENCE</scope>
    <source>
        <strain evidence="2">CCMP1594</strain>
    </source>
</reference>
<sequence>MIWCIGWIALILGACLVIPALVRIPRSKSVVTIRQNTSDGGNAEASTPRLVPYRTSQASPSVSVNAPTNPSGNGSTNTRVPSELLHKWQLHRQVNCSIANVSQIPIKVARYLLRRQRQAGCKKLVAWKPWGAGLGSNLNVLVMALGTATFHNRAFVEPRYSTYYANAHLCASRTHLQCYFVPINNCTIPTRSSVCNLGQLRMRDCGAGDSRNPACVGDRSKRVWQTGGAWNDVISLASKLQVDSEYLVKEMLQLVMRPNARLTERIEHYRHALGLDVPYISLFMRSGARFRAADETGIVPLPSLRALGAQAKALAELMQVSIVFLSVDSTLVATELQQVLRDFGLQPRQIPPESFPSANATKGQCMEDFLPAYYDKEPESTMDEGLEMLSNMLLMSSGKAFMAVGGGKGLLNAGNVHSVVHALLWKGLRRPCTTRQGAVSVHFGDMQMNRM</sequence>
<dbReference type="EMBL" id="HBJA01149797">
    <property type="protein sequence ID" value="CAE0840967.1"/>
    <property type="molecule type" value="Transcribed_RNA"/>
</dbReference>
<dbReference type="PANTHER" id="PTHR13132">
    <property type="entry name" value="ALPHA- 1,6 -FUCOSYLTRANSFERASE"/>
    <property type="match status" value="1"/>
</dbReference>
<dbReference type="PANTHER" id="PTHR13132:SF29">
    <property type="entry name" value="ALPHA-(1,6)-FUCOSYLTRANSFERASE"/>
    <property type="match status" value="1"/>
</dbReference>
<proteinExistence type="predicted"/>